<evidence type="ECO:0000313" key="1">
    <source>
        <dbReference type="EMBL" id="EED35733.1"/>
    </source>
</evidence>
<accession>B8KV76</accession>
<evidence type="ECO:0000313" key="2">
    <source>
        <dbReference type="Proteomes" id="UP000004699"/>
    </source>
</evidence>
<gene>
    <name evidence="1" type="ORF">NOR51B_1680</name>
</gene>
<dbReference type="STRING" id="565045.NOR51B_1680"/>
<keyword evidence="2" id="KW-1185">Reference proteome</keyword>
<sequence>MFGNAGLCELGKRYFLCNPLFSLITNNKRHFTFSLRRDENFAL</sequence>
<name>B8KV76_9GAMM</name>
<organism evidence="1 2">
    <name type="scientific">Luminiphilus syltensis NOR5-1B</name>
    <dbReference type="NCBI Taxonomy" id="565045"/>
    <lineage>
        <taxon>Bacteria</taxon>
        <taxon>Pseudomonadati</taxon>
        <taxon>Pseudomonadota</taxon>
        <taxon>Gammaproteobacteria</taxon>
        <taxon>Cellvibrionales</taxon>
        <taxon>Halieaceae</taxon>
        <taxon>Luminiphilus</taxon>
    </lineage>
</organism>
<dbReference type="EMBL" id="DS999411">
    <property type="protein sequence ID" value="EED35733.1"/>
    <property type="molecule type" value="Genomic_DNA"/>
</dbReference>
<dbReference type="Proteomes" id="UP000004699">
    <property type="component" value="Unassembled WGS sequence"/>
</dbReference>
<dbReference type="HOGENOM" id="CLU_3235668_0_0_6"/>
<dbReference type="AlphaFoldDB" id="B8KV76"/>
<reference evidence="2" key="1">
    <citation type="journal article" date="2013" name="BMC Microbiol.">
        <title>Taxonomy and evolution of bacteriochlorophyll a-containing members of the OM60/NOR5 clade of marine gammaproteobacteria: description of Luminiphilus syltensis gen. nov., sp. nov., reclassification of Haliea rubra as Pseudohaliea rubra gen. nov., comb. nov., and emendation of Chromatocurvus halotolerans.</title>
        <authorList>
            <person name="Spring S."/>
            <person name="Riedel T."/>
            <person name="Sproer C."/>
            <person name="Yan S."/>
            <person name="Harder J."/>
            <person name="Fuchs B.M."/>
        </authorList>
    </citation>
    <scope>NUCLEOTIDE SEQUENCE [LARGE SCALE GENOMIC DNA]</scope>
    <source>
        <strain evidence="2">NOR51-B</strain>
    </source>
</reference>
<protein>
    <submittedName>
        <fullName evidence="1">Uncharacterized protein</fullName>
    </submittedName>
</protein>
<proteinExistence type="predicted"/>